<sequence length="110" mass="12576">MAKRQELLVDNIIRELDEIKRKLYIKVALRREVQMLVSTLELHSNMAMFSEGELQLLGIAFVLALARSMEELQNIIDSPKSSAELDAVLHSLGSDRSLLDMVARRLHEPY</sequence>
<protein>
    <submittedName>
        <fullName evidence="1">Uncharacterized protein</fullName>
    </submittedName>
</protein>
<dbReference type="OrthoDB" id="2590500at2759"/>
<name>A0A2G5B4M1_COERN</name>
<accession>A0A2G5B4M1</accession>
<keyword evidence="2" id="KW-1185">Reference proteome</keyword>
<organism evidence="1 2">
    <name type="scientific">Coemansia reversa (strain ATCC 12441 / NRRL 1564)</name>
    <dbReference type="NCBI Taxonomy" id="763665"/>
    <lineage>
        <taxon>Eukaryota</taxon>
        <taxon>Fungi</taxon>
        <taxon>Fungi incertae sedis</taxon>
        <taxon>Zoopagomycota</taxon>
        <taxon>Kickxellomycotina</taxon>
        <taxon>Kickxellomycetes</taxon>
        <taxon>Kickxellales</taxon>
        <taxon>Kickxellaceae</taxon>
        <taxon>Coemansia</taxon>
    </lineage>
</organism>
<evidence type="ECO:0000313" key="2">
    <source>
        <dbReference type="Proteomes" id="UP000242474"/>
    </source>
</evidence>
<dbReference type="Proteomes" id="UP000242474">
    <property type="component" value="Unassembled WGS sequence"/>
</dbReference>
<gene>
    <name evidence="1" type="ORF">COEREDRAFT_10886</name>
</gene>
<dbReference type="AlphaFoldDB" id="A0A2G5B4M1"/>
<proteinExistence type="predicted"/>
<reference evidence="1 2" key="1">
    <citation type="journal article" date="2015" name="Genome Biol. Evol.">
        <title>Phylogenomic analyses indicate that early fungi evolved digesting cell walls of algal ancestors of land plants.</title>
        <authorList>
            <person name="Chang Y."/>
            <person name="Wang S."/>
            <person name="Sekimoto S."/>
            <person name="Aerts A.L."/>
            <person name="Choi C."/>
            <person name="Clum A."/>
            <person name="LaButti K.M."/>
            <person name="Lindquist E.A."/>
            <person name="Yee Ngan C."/>
            <person name="Ohm R.A."/>
            <person name="Salamov A.A."/>
            <person name="Grigoriev I.V."/>
            <person name="Spatafora J.W."/>
            <person name="Berbee M.L."/>
        </authorList>
    </citation>
    <scope>NUCLEOTIDE SEQUENCE [LARGE SCALE GENOMIC DNA]</scope>
    <source>
        <strain evidence="1 2">NRRL 1564</strain>
    </source>
</reference>
<evidence type="ECO:0000313" key="1">
    <source>
        <dbReference type="EMBL" id="PIA13949.1"/>
    </source>
</evidence>
<dbReference type="EMBL" id="KZ303524">
    <property type="protein sequence ID" value="PIA13949.1"/>
    <property type="molecule type" value="Genomic_DNA"/>
</dbReference>